<keyword evidence="3" id="KW-1185">Reference proteome</keyword>
<dbReference type="EMBL" id="BQNB010021337">
    <property type="protein sequence ID" value="GJU05329.1"/>
    <property type="molecule type" value="Genomic_DNA"/>
</dbReference>
<gene>
    <name evidence="2" type="ORF">Tco_1121759</name>
</gene>
<feature type="compositionally biased region" description="Basic residues" evidence="1">
    <location>
        <begin position="201"/>
        <end position="210"/>
    </location>
</feature>
<comment type="caution">
    <text evidence="2">The sequence shown here is derived from an EMBL/GenBank/DDBJ whole genome shotgun (WGS) entry which is preliminary data.</text>
</comment>
<reference evidence="2" key="2">
    <citation type="submission" date="2022-01" db="EMBL/GenBank/DDBJ databases">
        <authorList>
            <person name="Yamashiro T."/>
            <person name="Shiraishi A."/>
            <person name="Satake H."/>
            <person name="Nakayama K."/>
        </authorList>
    </citation>
    <scope>NUCLEOTIDE SEQUENCE</scope>
</reference>
<evidence type="ECO:0000256" key="1">
    <source>
        <dbReference type="SAM" id="MobiDB-lite"/>
    </source>
</evidence>
<evidence type="ECO:0000313" key="2">
    <source>
        <dbReference type="EMBL" id="GJU05329.1"/>
    </source>
</evidence>
<dbReference type="Proteomes" id="UP001151760">
    <property type="component" value="Unassembled WGS sequence"/>
</dbReference>
<organism evidence="2 3">
    <name type="scientific">Tanacetum coccineum</name>
    <dbReference type="NCBI Taxonomy" id="301880"/>
    <lineage>
        <taxon>Eukaryota</taxon>
        <taxon>Viridiplantae</taxon>
        <taxon>Streptophyta</taxon>
        <taxon>Embryophyta</taxon>
        <taxon>Tracheophyta</taxon>
        <taxon>Spermatophyta</taxon>
        <taxon>Magnoliopsida</taxon>
        <taxon>eudicotyledons</taxon>
        <taxon>Gunneridae</taxon>
        <taxon>Pentapetalae</taxon>
        <taxon>asterids</taxon>
        <taxon>campanulids</taxon>
        <taxon>Asterales</taxon>
        <taxon>Asteraceae</taxon>
        <taxon>Asteroideae</taxon>
        <taxon>Anthemideae</taxon>
        <taxon>Anthemidinae</taxon>
        <taxon>Tanacetum</taxon>
    </lineage>
</organism>
<proteinExistence type="predicted"/>
<protein>
    <submittedName>
        <fullName evidence="2">Uncharacterized protein</fullName>
    </submittedName>
</protein>
<evidence type="ECO:0000313" key="3">
    <source>
        <dbReference type="Proteomes" id="UP001151760"/>
    </source>
</evidence>
<accession>A0ABQ5IYU1</accession>
<reference evidence="2" key="1">
    <citation type="journal article" date="2022" name="Int. J. Mol. Sci.">
        <title>Draft Genome of Tanacetum Coccineum: Genomic Comparison of Closely Related Tanacetum-Family Plants.</title>
        <authorList>
            <person name="Yamashiro T."/>
            <person name="Shiraishi A."/>
            <person name="Nakayama K."/>
            <person name="Satake H."/>
        </authorList>
    </citation>
    <scope>NUCLEOTIDE SEQUENCE</scope>
</reference>
<name>A0ABQ5IYU1_9ASTR</name>
<sequence>MAEPILKECVEKARTESNLSITNTNDDMNIELNKEFLMELKRNAYHGMFDEDVVDHIAKINKGEEEITTWEELVEKSFCKIYPESHDGDKDMLDERDNWGIDPLEFISRVNSSFENHMKVDGRSKKVLFHSWMNGNWNKRRVDNNTLSGNEWKESDYGNPLNTVTDSFFKVHNEHDIKKGNELRQMKRKGNNKNDEQPNKRCARPRSLKL</sequence>
<feature type="region of interest" description="Disordered" evidence="1">
    <location>
        <begin position="186"/>
        <end position="210"/>
    </location>
</feature>